<dbReference type="Proteomes" id="UP001165121">
    <property type="component" value="Unassembled WGS sequence"/>
</dbReference>
<name>A0A9W6XXJ0_9STRA</name>
<sequence>MTRERSADNGDADSDGDPTESQRSLFRAGDQVWLFMERVRSGLKKKLAHRWHGPFRVKSRKRRVKLGAGTSPQVRVGDCALCNGIGATATKSTPPDGWRDEFFQEHSSVMMNWLQDLLDHLESGTQVPAEWQTVITVMATDNPAFQAPPFVQIDATPDNEDDEETKNSEPPAA</sequence>
<dbReference type="EMBL" id="BSXT01002081">
    <property type="protein sequence ID" value="GMF47102.1"/>
    <property type="molecule type" value="Genomic_DNA"/>
</dbReference>
<keyword evidence="3" id="KW-1185">Reference proteome</keyword>
<feature type="region of interest" description="Disordered" evidence="1">
    <location>
        <begin position="148"/>
        <end position="173"/>
    </location>
</feature>
<evidence type="ECO:0000256" key="1">
    <source>
        <dbReference type="SAM" id="MobiDB-lite"/>
    </source>
</evidence>
<accession>A0A9W6XXJ0</accession>
<reference evidence="2" key="1">
    <citation type="submission" date="2023-04" db="EMBL/GenBank/DDBJ databases">
        <title>Phytophthora fragariaefolia NBRC 109709.</title>
        <authorList>
            <person name="Ichikawa N."/>
            <person name="Sato H."/>
            <person name="Tonouchi N."/>
        </authorList>
    </citation>
    <scope>NUCLEOTIDE SEQUENCE</scope>
    <source>
        <strain evidence="2">NBRC 109709</strain>
    </source>
</reference>
<feature type="region of interest" description="Disordered" evidence="1">
    <location>
        <begin position="1"/>
        <end position="24"/>
    </location>
</feature>
<evidence type="ECO:0000313" key="2">
    <source>
        <dbReference type="EMBL" id="GMF47102.1"/>
    </source>
</evidence>
<organism evidence="2 3">
    <name type="scientific">Phytophthora fragariaefolia</name>
    <dbReference type="NCBI Taxonomy" id="1490495"/>
    <lineage>
        <taxon>Eukaryota</taxon>
        <taxon>Sar</taxon>
        <taxon>Stramenopiles</taxon>
        <taxon>Oomycota</taxon>
        <taxon>Peronosporomycetes</taxon>
        <taxon>Peronosporales</taxon>
        <taxon>Peronosporaceae</taxon>
        <taxon>Phytophthora</taxon>
    </lineage>
</organism>
<gene>
    <name evidence="2" type="ORF">Pfra01_001763100</name>
</gene>
<dbReference type="AlphaFoldDB" id="A0A9W6XXJ0"/>
<evidence type="ECO:0000313" key="3">
    <source>
        <dbReference type="Proteomes" id="UP001165121"/>
    </source>
</evidence>
<comment type="caution">
    <text evidence="2">The sequence shown here is derived from an EMBL/GenBank/DDBJ whole genome shotgun (WGS) entry which is preliminary data.</text>
</comment>
<proteinExistence type="predicted"/>
<protein>
    <submittedName>
        <fullName evidence="2">Unnamed protein product</fullName>
    </submittedName>
</protein>